<proteinExistence type="predicted"/>
<dbReference type="OrthoDB" id="1825575at2759"/>
<reference evidence="1 2" key="1">
    <citation type="journal article" date="2018" name="PLoS Genet.">
        <title>Population sequencing reveals clonal diversity and ancestral inbreeding in the grapevine cultivar Chardonnay.</title>
        <authorList>
            <person name="Roach M.J."/>
            <person name="Johnson D.L."/>
            <person name="Bohlmann J."/>
            <person name="van Vuuren H.J."/>
            <person name="Jones S.J."/>
            <person name="Pretorius I.S."/>
            <person name="Schmidt S.A."/>
            <person name="Borneman A.R."/>
        </authorList>
    </citation>
    <scope>NUCLEOTIDE SEQUENCE [LARGE SCALE GENOMIC DNA]</scope>
    <source>
        <strain evidence="2">cv. Chardonnay</strain>
        <tissue evidence="1">Leaf</tissue>
    </source>
</reference>
<protein>
    <submittedName>
        <fullName evidence="1">Uncharacterized protein</fullName>
    </submittedName>
</protein>
<evidence type="ECO:0000313" key="1">
    <source>
        <dbReference type="EMBL" id="RVW26642.1"/>
    </source>
</evidence>
<dbReference type="AlphaFoldDB" id="A0A438CTW2"/>
<organism evidence="1 2">
    <name type="scientific">Vitis vinifera</name>
    <name type="common">Grape</name>
    <dbReference type="NCBI Taxonomy" id="29760"/>
    <lineage>
        <taxon>Eukaryota</taxon>
        <taxon>Viridiplantae</taxon>
        <taxon>Streptophyta</taxon>
        <taxon>Embryophyta</taxon>
        <taxon>Tracheophyta</taxon>
        <taxon>Spermatophyta</taxon>
        <taxon>Magnoliopsida</taxon>
        <taxon>eudicotyledons</taxon>
        <taxon>Gunneridae</taxon>
        <taxon>Pentapetalae</taxon>
        <taxon>rosids</taxon>
        <taxon>Vitales</taxon>
        <taxon>Vitaceae</taxon>
        <taxon>Viteae</taxon>
        <taxon>Vitis</taxon>
    </lineage>
</organism>
<evidence type="ECO:0000313" key="2">
    <source>
        <dbReference type="Proteomes" id="UP000288805"/>
    </source>
</evidence>
<dbReference type="Proteomes" id="UP000288805">
    <property type="component" value="Unassembled WGS sequence"/>
</dbReference>
<sequence length="111" mass="11960">MSIFPDWVSCKSKEAIPNGVRGWEVGRTHRGRENRALASGQDQRALIGPCATGDRGLGRNNMVAAIIPAPTHRIPSELHSEAFLDESSTRMGDLLGSFTLPISICTGRSSI</sequence>
<name>A0A438CTW2_VITVI</name>
<accession>A0A438CTW2</accession>
<dbReference type="EMBL" id="QGNW01001998">
    <property type="protein sequence ID" value="RVW26642.1"/>
    <property type="molecule type" value="Genomic_DNA"/>
</dbReference>
<gene>
    <name evidence="1" type="ORF">CK203_096531</name>
</gene>
<comment type="caution">
    <text evidence="1">The sequence shown here is derived from an EMBL/GenBank/DDBJ whole genome shotgun (WGS) entry which is preliminary data.</text>
</comment>